<feature type="non-terminal residue" evidence="1">
    <location>
        <position position="1"/>
    </location>
</feature>
<proteinExistence type="predicted"/>
<organism evidence="1">
    <name type="scientific">Octopus bimaculoides</name>
    <name type="common">California two-spotted octopus</name>
    <dbReference type="NCBI Taxonomy" id="37653"/>
    <lineage>
        <taxon>Eukaryota</taxon>
        <taxon>Metazoa</taxon>
        <taxon>Spiralia</taxon>
        <taxon>Lophotrochozoa</taxon>
        <taxon>Mollusca</taxon>
        <taxon>Cephalopoda</taxon>
        <taxon>Coleoidea</taxon>
        <taxon>Octopodiformes</taxon>
        <taxon>Octopoda</taxon>
        <taxon>Incirrata</taxon>
        <taxon>Octopodidae</taxon>
        <taxon>Octopus</taxon>
    </lineage>
</organism>
<sequence length="55" mass="6170">PSSQFKNQFAFTNLLFHQRDIGASADWNIFATLNGKRENNGVGGDVKKVVCWKTL</sequence>
<name>A0A0L8FFW1_OCTBM</name>
<dbReference type="AlphaFoldDB" id="A0A0L8FFW1"/>
<evidence type="ECO:0000313" key="1">
    <source>
        <dbReference type="EMBL" id="KOF62306.1"/>
    </source>
</evidence>
<gene>
    <name evidence="1" type="ORF">OCBIM_22024241mg</name>
</gene>
<protein>
    <submittedName>
        <fullName evidence="1">Uncharacterized protein</fullName>
    </submittedName>
</protein>
<dbReference type="EMBL" id="KQ433876">
    <property type="protein sequence ID" value="KOF62306.1"/>
    <property type="molecule type" value="Genomic_DNA"/>
</dbReference>
<reference evidence="1" key="1">
    <citation type="submission" date="2015-07" db="EMBL/GenBank/DDBJ databases">
        <title>MeaNS - Measles Nucleotide Surveillance Program.</title>
        <authorList>
            <person name="Tran T."/>
            <person name="Druce J."/>
        </authorList>
    </citation>
    <scope>NUCLEOTIDE SEQUENCE</scope>
    <source>
        <strain evidence="1">UCB-OBI-ISO-001</strain>
        <tissue evidence="1">Gonad</tissue>
    </source>
</reference>
<accession>A0A0L8FFW1</accession>